<feature type="transmembrane region" description="Helical" evidence="3">
    <location>
        <begin position="56"/>
        <end position="76"/>
    </location>
</feature>
<evidence type="ECO:0000313" key="5">
    <source>
        <dbReference type="Proteomes" id="UP001432190"/>
    </source>
</evidence>
<dbReference type="Proteomes" id="UP001432190">
    <property type="component" value="Chromosome"/>
</dbReference>
<dbReference type="RefSeq" id="WP_328851222.1">
    <property type="nucleotide sequence ID" value="NZ_CP108084.1"/>
</dbReference>
<evidence type="ECO:0000256" key="3">
    <source>
        <dbReference type="SAM" id="Phobius"/>
    </source>
</evidence>
<keyword evidence="5" id="KW-1185">Reference proteome</keyword>
<keyword evidence="3" id="KW-0812">Transmembrane</keyword>
<sequence>MTSARNRWTSGLALSAMALGLAAVGIFVALAIVVTASYTPPPGQEPPKVTDWMQGWASIVGVAAALVAAGFTGWLLRFEMNQAREARAELAAEQRKANLREARGVISAEIDTAWSDNGDYLKRAWVPVANFGSHPVLQVDALVDTPKGFIVIPGPATLEPGGTWRTAGRILDRGTSELLLDELPDVSITLRYSDLSGQVWLRTRNGEPIRAEMPIPVATNDPVSQVDDESGPDAGASGGGAPHPAAEP</sequence>
<reference evidence="4" key="1">
    <citation type="submission" date="2022-10" db="EMBL/GenBank/DDBJ databases">
        <title>The complete genomes of actinobacterial strains from the NBC collection.</title>
        <authorList>
            <person name="Joergensen T.S."/>
            <person name="Alvarez Arevalo M."/>
            <person name="Sterndorff E.B."/>
            <person name="Faurdal D."/>
            <person name="Vuksanovic O."/>
            <person name="Mourched A.-S."/>
            <person name="Charusanti P."/>
            <person name="Shaw S."/>
            <person name="Blin K."/>
            <person name="Weber T."/>
        </authorList>
    </citation>
    <scope>NUCLEOTIDE SEQUENCE</scope>
    <source>
        <strain evidence="4">NBC_00256</strain>
    </source>
</reference>
<organism evidence="4 5">
    <name type="scientific">Micromonospora globbae</name>
    <dbReference type="NCBI Taxonomy" id="1894969"/>
    <lineage>
        <taxon>Bacteria</taxon>
        <taxon>Bacillati</taxon>
        <taxon>Actinomycetota</taxon>
        <taxon>Actinomycetes</taxon>
        <taxon>Micromonosporales</taxon>
        <taxon>Micromonosporaceae</taxon>
        <taxon>Micromonospora</taxon>
    </lineage>
</organism>
<proteinExistence type="predicted"/>
<feature type="transmembrane region" description="Helical" evidence="3">
    <location>
        <begin position="12"/>
        <end position="36"/>
    </location>
</feature>
<name>A0ABZ1S5D0_9ACTN</name>
<keyword evidence="3" id="KW-1133">Transmembrane helix</keyword>
<accession>A0ABZ1S5D0</accession>
<protein>
    <submittedName>
        <fullName evidence="4">Uncharacterized protein</fullName>
    </submittedName>
</protein>
<evidence type="ECO:0000256" key="1">
    <source>
        <dbReference type="SAM" id="Coils"/>
    </source>
</evidence>
<feature type="coiled-coil region" evidence="1">
    <location>
        <begin position="76"/>
        <end position="103"/>
    </location>
</feature>
<evidence type="ECO:0000313" key="4">
    <source>
        <dbReference type="EMBL" id="WUP48918.1"/>
    </source>
</evidence>
<gene>
    <name evidence="4" type="ORF">OG994_25615</name>
</gene>
<evidence type="ECO:0000256" key="2">
    <source>
        <dbReference type="SAM" id="MobiDB-lite"/>
    </source>
</evidence>
<keyword evidence="1" id="KW-0175">Coiled coil</keyword>
<dbReference type="EMBL" id="CP108084">
    <property type="protein sequence ID" value="WUP48918.1"/>
    <property type="molecule type" value="Genomic_DNA"/>
</dbReference>
<feature type="region of interest" description="Disordered" evidence="2">
    <location>
        <begin position="216"/>
        <end position="248"/>
    </location>
</feature>
<keyword evidence="3" id="KW-0472">Membrane</keyword>